<keyword evidence="11" id="KW-0156">Chromatin regulator</keyword>
<feature type="region of interest" description="Disordered" evidence="18">
    <location>
        <begin position="1551"/>
        <end position="1589"/>
    </location>
</feature>
<evidence type="ECO:0000256" key="5">
    <source>
        <dbReference type="ARBA" id="ARBA00022490"/>
    </source>
</evidence>
<feature type="region of interest" description="Disordered" evidence="18">
    <location>
        <begin position="1056"/>
        <end position="1142"/>
    </location>
</feature>
<dbReference type="InterPro" id="IPR015915">
    <property type="entry name" value="Kelch-typ_b-propeller"/>
</dbReference>
<keyword evidence="8" id="KW-0677">Repeat</keyword>
<evidence type="ECO:0000256" key="4">
    <source>
        <dbReference type="ARBA" id="ARBA00022481"/>
    </source>
</evidence>
<evidence type="ECO:0000256" key="10">
    <source>
        <dbReference type="ARBA" id="ARBA00022843"/>
    </source>
</evidence>
<comment type="subcellular location">
    <subcellularLocation>
        <location evidence="2">Cytoplasm</location>
    </subcellularLocation>
    <subcellularLocation>
        <location evidence="1">Nucleus</location>
    </subcellularLocation>
</comment>
<dbReference type="SUPFAM" id="SSF117281">
    <property type="entry name" value="Kelch motif"/>
    <property type="match status" value="1"/>
</dbReference>
<evidence type="ECO:0000256" key="14">
    <source>
        <dbReference type="ARBA" id="ARBA00023242"/>
    </source>
</evidence>
<evidence type="ECO:0000256" key="9">
    <source>
        <dbReference type="ARBA" id="ARBA00022813"/>
    </source>
</evidence>
<dbReference type="SMART" id="SM00060">
    <property type="entry name" value="FN3"/>
    <property type="match status" value="3"/>
</dbReference>
<evidence type="ECO:0000313" key="21">
    <source>
        <dbReference type="Proteomes" id="UP001497497"/>
    </source>
</evidence>
<keyword evidence="9" id="KW-0068">Autocatalytic cleavage</keyword>
<dbReference type="InterPro" id="IPR003961">
    <property type="entry name" value="FN3_dom"/>
</dbReference>
<evidence type="ECO:0000256" key="12">
    <source>
        <dbReference type="ARBA" id="ARBA00022990"/>
    </source>
</evidence>
<dbReference type="EMBL" id="CAXITT010000323">
    <property type="protein sequence ID" value="CAL1539053.1"/>
    <property type="molecule type" value="Genomic_DNA"/>
</dbReference>
<dbReference type="InterPro" id="IPR036116">
    <property type="entry name" value="FN3_sf"/>
</dbReference>
<dbReference type="GO" id="GO:0003713">
    <property type="term" value="F:transcription coactivator activity"/>
    <property type="evidence" value="ECO:0007669"/>
    <property type="project" value="TreeGrafter"/>
</dbReference>
<dbReference type="GO" id="GO:0035097">
    <property type="term" value="C:histone methyltransferase complex"/>
    <property type="evidence" value="ECO:0007669"/>
    <property type="project" value="TreeGrafter"/>
</dbReference>
<evidence type="ECO:0000256" key="15">
    <source>
        <dbReference type="ARBA" id="ARBA00023306"/>
    </source>
</evidence>
<keyword evidence="4" id="KW-0488">Methylation</keyword>
<keyword evidence="14" id="KW-0539">Nucleus</keyword>
<dbReference type="InterPro" id="IPR011043">
    <property type="entry name" value="Gal_Oxase/kelch_b-propeller"/>
</dbReference>
<dbReference type="Gene3D" id="2.120.10.80">
    <property type="entry name" value="Kelch-type beta propeller"/>
    <property type="match status" value="2"/>
</dbReference>
<evidence type="ECO:0000256" key="7">
    <source>
        <dbReference type="ARBA" id="ARBA00022553"/>
    </source>
</evidence>
<keyword evidence="7" id="KW-0597">Phosphoprotein</keyword>
<dbReference type="InterPro" id="IPR059124">
    <property type="entry name" value="Kelch_HCF"/>
</dbReference>
<evidence type="ECO:0000256" key="3">
    <source>
        <dbReference type="ARBA" id="ARBA00022441"/>
    </source>
</evidence>
<keyword evidence="15" id="KW-0131">Cell cycle</keyword>
<sequence>MAAPILKWKRVTNTSGPAPRPRHGHRAVAIKDLMIVFGGGNEGIVDELHVYNTSTNQWFVPAVRGDIPPGCAAYGFICDGTRILVFGGMVEYGKYSNELYELQASRWEWKRLKPKAPKAGSPPCPRLGHSFTLLGNKGYLFGGLANDSEDPKNNIPRYLNDLYTLELRPPSNQLSWDLPNIVGVPPPPRESHSAAPYTEKDGRRPRLFIYGGMSGCRLGDLWMLDAETMAWVQPTVSGMPPLPRSLHSATVIGSRMFVFGGWVPLVMDDVKVATHEKEWKCTNTLASLNLETMGWEPLAMEVFEDALPRARAGHCAVAINTRLYIWSGRDGYRKAWNNQVCFKDLWFLETEKPPAPSRVQLVRASTNTLEVSWGAVPTADAYLLQLQKYDLPPSATTAAGTPVPTPVTATPAPPAPTPPVAAPVAAPTPIAPTAAMTQTRPQFQITGPPGGIIRTPTTGLPIRTVTSVVSPLTPGHTTQTIRVTAAPRIRAPMTITPVANTIRVATPQMANMGQTLQRVPNVTTTTGTMSGIAALAAAAAATQKIPGTMASATSTPASGIKVVTPTIVTPGGVKVTPIGGKLPSFVASTIAPGTQTVRVAPTGATILKASGSGTNLSGKQIITVHKAGSTGSSQSQIVTLVKTTQGMAMASPKNPLPQGATIVKLVTTQAGGINKPATVLSTQSGGQTPTILGISSVQPSQQTTPGQKTLTTMIRTIPTSMLSMAKTGQATTQGVTTTPVGTKTIVIAAPKGTAGNLNQPTKIITSVPKLAGQSGNTQFIVVSPQSVAGAVAAGNKPISAISSFTSGGNIISQAGKPVITVLSGGSSTGTHSVTPTGGHTVVSSPTMRVVSSNASTISLITQAANEASASGGRQIVTVPAGHAGLSGAKGPVQITITPANRGGINTITLPSNLRQVAKPVVVSTTAANGTQVVSLGGNTTAQVVTVNAPITGAGDQSEALTGESLGDGAAQADGDGGIQQFDGSADDDVLEDGEVEVDGSGFNMSEWSAFSLSCLPQDNGHFEEDADFFGEACSITCSEDHLYAMTEESLQENDDFMLPQFDGTNDDGLGDGGGDKEEGGEEQGGETDNQGAQEQGEMNTNEGGEEQHEADMDIGGQHGDAQEEPGTEPGTEAAGEGQAMDESLHSDVGHLEPSLLAQEEGDAHQMTDAELQQQAESALEALAQAGGVGVLAAQGMLEDHGDMDGVGLEGVLAQQAVLDAASHAAACEASELSPQPGDEPPETKPDLDLNQPEAAPADAAYAMDTSDGTSQLEPKEEPSDETLASLAQTLANASNNSGDATDWMFALTDPLATLASAAISSAPVATPKTSDASVGSTDIKLEDLKPEMKQERILVKRDQQQWFDVGFIKTTSCTVSHYHLPSENSQGNADDIDVVNVPDHSALKRQELQPGTAYKFRVAGINACGRGPFSEVSAFKTCLPGFPGAPSAIKISKSGDGAHLSWEPPQNTAGKIIEYSVYLAVRNQSQDTKPGAPAQLAFVRVFCGPLPSCVVTNSSLTSAHIDYTTKPAIIFRIAARNEKGYGPATQVRWLQDASQSPAAGGKGAKRQGTENVKPGTVVKKLKVEDGSEG</sequence>
<feature type="compositionally biased region" description="Polar residues" evidence="18">
    <location>
        <begin position="1092"/>
        <end position="1102"/>
    </location>
</feature>
<dbReference type="Pfam" id="PF13854">
    <property type="entry name" value="Kelch_HCF"/>
    <property type="match status" value="1"/>
</dbReference>
<evidence type="ECO:0000256" key="16">
    <source>
        <dbReference type="ARBA" id="ARBA00074287"/>
    </source>
</evidence>
<evidence type="ECO:0000313" key="20">
    <source>
        <dbReference type="EMBL" id="CAL1539053.1"/>
    </source>
</evidence>
<proteinExistence type="predicted"/>
<keyword evidence="3" id="KW-0880">Kelch repeat</keyword>
<dbReference type="InterPro" id="IPR013783">
    <property type="entry name" value="Ig-like_fold"/>
</dbReference>
<reference evidence="20 21" key="1">
    <citation type="submission" date="2024-04" db="EMBL/GenBank/DDBJ databases">
        <authorList>
            <consortium name="Genoscope - CEA"/>
            <person name="William W."/>
        </authorList>
    </citation>
    <scope>NUCLEOTIDE SEQUENCE [LARGE SCALE GENOMIC DNA]</scope>
</reference>
<dbReference type="InterPro" id="IPR043536">
    <property type="entry name" value="HCF1/2"/>
</dbReference>
<evidence type="ECO:0000256" key="6">
    <source>
        <dbReference type="ARBA" id="ARBA00022499"/>
    </source>
</evidence>
<keyword evidence="10" id="KW-0832">Ubl conjugation</keyword>
<dbReference type="FunFam" id="2.60.40.10:FF:000259">
    <property type="entry name" value="Host cell factor 1 (Predicted)"/>
    <property type="match status" value="1"/>
</dbReference>
<feature type="compositionally biased region" description="Low complexity" evidence="18">
    <location>
        <begin position="396"/>
        <end position="410"/>
    </location>
</feature>
<dbReference type="Gene3D" id="6.10.250.2590">
    <property type="match status" value="1"/>
</dbReference>
<dbReference type="GO" id="GO:0005737">
    <property type="term" value="C:cytoplasm"/>
    <property type="evidence" value="ECO:0007669"/>
    <property type="project" value="UniProtKB-SubCell"/>
</dbReference>
<name>A0AAV2I1W3_LYMST</name>
<evidence type="ECO:0000256" key="11">
    <source>
        <dbReference type="ARBA" id="ARBA00022853"/>
    </source>
</evidence>
<dbReference type="Gene3D" id="2.60.40.10">
    <property type="entry name" value="Immunoglobulins"/>
    <property type="match status" value="2"/>
</dbReference>
<evidence type="ECO:0000259" key="19">
    <source>
        <dbReference type="PROSITE" id="PS50853"/>
    </source>
</evidence>
<evidence type="ECO:0000256" key="2">
    <source>
        <dbReference type="ARBA" id="ARBA00004496"/>
    </source>
</evidence>
<keyword evidence="12" id="KW-0007">Acetylation</keyword>
<accession>A0AAV2I1W3</accession>
<evidence type="ECO:0000256" key="17">
    <source>
        <dbReference type="ARBA" id="ARBA00081526"/>
    </source>
</evidence>
<dbReference type="Proteomes" id="UP001497497">
    <property type="component" value="Unassembled WGS sequence"/>
</dbReference>
<dbReference type="GO" id="GO:0006338">
    <property type="term" value="P:chromatin remodeling"/>
    <property type="evidence" value="ECO:0007669"/>
    <property type="project" value="TreeGrafter"/>
</dbReference>
<evidence type="ECO:0000256" key="1">
    <source>
        <dbReference type="ARBA" id="ARBA00004123"/>
    </source>
</evidence>
<dbReference type="PROSITE" id="PS50853">
    <property type="entry name" value="FN3"/>
    <property type="match status" value="1"/>
</dbReference>
<dbReference type="CDD" id="cd00063">
    <property type="entry name" value="FN3"/>
    <property type="match status" value="2"/>
</dbReference>
<dbReference type="FunFam" id="2.120.10.80:FF:000008">
    <property type="entry name" value="host cell factor 1 isoform X1"/>
    <property type="match status" value="1"/>
</dbReference>
<keyword evidence="13" id="KW-0325">Glycoprotein</keyword>
<feature type="compositionally biased region" description="Low complexity" evidence="18">
    <location>
        <begin position="1127"/>
        <end position="1138"/>
    </location>
</feature>
<dbReference type="PANTHER" id="PTHR46003:SF1">
    <property type="entry name" value="HOST CELL FACTOR"/>
    <property type="match status" value="1"/>
</dbReference>
<gene>
    <name evidence="20" type="ORF">GSLYS_00012874001</name>
</gene>
<dbReference type="FunFam" id="2.120.10.80:FF:000015">
    <property type="entry name" value="host cell factor 1 isoform X1"/>
    <property type="match status" value="1"/>
</dbReference>
<evidence type="ECO:0000256" key="18">
    <source>
        <dbReference type="SAM" id="MobiDB-lite"/>
    </source>
</evidence>
<evidence type="ECO:0000256" key="13">
    <source>
        <dbReference type="ARBA" id="ARBA00023180"/>
    </source>
</evidence>
<keyword evidence="5" id="KW-0963">Cytoplasm</keyword>
<dbReference type="SUPFAM" id="SSF50965">
    <property type="entry name" value="Galactose oxidase, central domain"/>
    <property type="match status" value="1"/>
</dbReference>
<keyword evidence="21" id="KW-1185">Reference proteome</keyword>
<keyword evidence="6" id="KW-1017">Isopeptide bond</keyword>
<dbReference type="SUPFAM" id="SSF49265">
    <property type="entry name" value="Fibronectin type III"/>
    <property type="match status" value="1"/>
</dbReference>
<protein>
    <recommendedName>
        <fullName evidence="16">Host cell factor 1</fullName>
    </recommendedName>
    <alternativeName>
        <fullName evidence="17">C1 factor</fullName>
    </alternativeName>
</protein>
<feature type="region of interest" description="Disordered" evidence="18">
    <location>
        <begin position="396"/>
        <end position="419"/>
    </location>
</feature>
<organism evidence="20 21">
    <name type="scientific">Lymnaea stagnalis</name>
    <name type="common">Great pond snail</name>
    <name type="synonym">Helix stagnalis</name>
    <dbReference type="NCBI Taxonomy" id="6523"/>
    <lineage>
        <taxon>Eukaryota</taxon>
        <taxon>Metazoa</taxon>
        <taxon>Spiralia</taxon>
        <taxon>Lophotrochozoa</taxon>
        <taxon>Mollusca</taxon>
        <taxon>Gastropoda</taxon>
        <taxon>Heterobranchia</taxon>
        <taxon>Euthyneura</taxon>
        <taxon>Panpulmonata</taxon>
        <taxon>Hygrophila</taxon>
        <taxon>Lymnaeoidea</taxon>
        <taxon>Lymnaeidae</taxon>
        <taxon>Lymnaea</taxon>
    </lineage>
</organism>
<dbReference type="PANTHER" id="PTHR46003">
    <property type="entry name" value="HOST CELL FACTOR"/>
    <property type="match status" value="1"/>
</dbReference>
<feature type="region of interest" description="Disordered" evidence="18">
    <location>
        <begin position="1227"/>
        <end position="1251"/>
    </location>
</feature>
<comment type="caution">
    <text evidence="20">The sequence shown here is derived from an EMBL/GenBank/DDBJ whole genome shotgun (WGS) entry which is preliminary data.</text>
</comment>
<dbReference type="FunFam" id="2.60.40.10:FF:000443">
    <property type="entry name" value="host cell factor 1"/>
    <property type="match status" value="1"/>
</dbReference>
<feature type="domain" description="Fibronectin type-III" evidence="19">
    <location>
        <begin position="1323"/>
        <end position="1440"/>
    </location>
</feature>
<evidence type="ECO:0000256" key="8">
    <source>
        <dbReference type="ARBA" id="ARBA00022737"/>
    </source>
</evidence>